<dbReference type="PIRSF" id="PIRSF000390">
    <property type="entry name" value="PLP_StrS"/>
    <property type="match status" value="1"/>
</dbReference>
<evidence type="ECO:0000256" key="4">
    <source>
        <dbReference type="RuleBase" id="RU004508"/>
    </source>
</evidence>
<keyword evidence="6" id="KW-1185">Reference proteome</keyword>
<name>A0A5B9QHW2_9BACT</name>
<dbReference type="EC" id="2.6.1.87" evidence="5"/>
<dbReference type="KEGG" id="rul:UC8_06060"/>
<reference evidence="5 6" key="1">
    <citation type="submission" date="2019-08" db="EMBL/GenBank/DDBJ databases">
        <title>Deep-cultivation of Planctomycetes and their phenomic and genomic characterization uncovers novel biology.</title>
        <authorList>
            <person name="Wiegand S."/>
            <person name="Jogler M."/>
            <person name="Boedeker C."/>
            <person name="Pinto D."/>
            <person name="Vollmers J."/>
            <person name="Rivas-Marin E."/>
            <person name="Kohn T."/>
            <person name="Peeters S.H."/>
            <person name="Heuer A."/>
            <person name="Rast P."/>
            <person name="Oberbeckmann S."/>
            <person name="Bunk B."/>
            <person name="Jeske O."/>
            <person name="Meyerdierks A."/>
            <person name="Storesund J.E."/>
            <person name="Kallscheuer N."/>
            <person name="Luecker S."/>
            <person name="Lage O.M."/>
            <person name="Pohl T."/>
            <person name="Merkel B.J."/>
            <person name="Hornburger P."/>
            <person name="Mueller R.-W."/>
            <person name="Bruemmer F."/>
            <person name="Labrenz M."/>
            <person name="Spormann A.M."/>
            <person name="Op den Camp H."/>
            <person name="Overmann J."/>
            <person name="Amann R."/>
            <person name="Jetten M.S.M."/>
            <person name="Mascher T."/>
            <person name="Medema M.H."/>
            <person name="Devos D.P."/>
            <person name="Kaster A.-K."/>
            <person name="Ovreas L."/>
            <person name="Rohde M."/>
            <person name="Galperin M.Y."/>
            <person name="Jogler C."/>
        </authorList>
    </citation>
    <scope>NUCLEOTIDE SEQUENCE [LARGE SCALE GENOMIC DNA]</scope>
    <source>
        <strain evidence="5 6">UC8</strain>
    </source>
</reference>
<dbReference type="InterPro" id="IPR000653">
    <property type="entry name" value="DegT/StrS_aminotransferase"/>
</dbReference>
<proteinExistence type="inferred from homology"/>
<dbReference type="Gene3D" id="3.90.1150.10">
    <property type="entry name" value="Aspartate Aminotransferase, domain 1"/>
    <property type="match status" value="1"/>
</dbReference>
<gene>
    <name evidence="5" type="primary">arnB</name>
    <name evidence="5" type="ORF">UC8_06060</name>
</gene>
<dbReference type="EMBL" id="CP042914">
    <property type="protein sequence ID" value="QEG38648.1"/>
    <property type="molecule type" value="Genomic_DNA"/>
</dbReference>
<keyword evidence="5" id="KW-0032">Aminotransferase</keyword>
<keyword evidence="3 4" id="KW-0663">Pyridoxal phosphate</keyword>
<dbReference type="InterPro" id="IPR015422">
    <property type="entry name" value="PyrdxlP-dep_Trfase_small"/>
</dbReference>
<keyword evidence="5" id="KW-0808">Transferase</keyword>
<dbReference type="GO" id="GO:0000271">
    <property type="term" value="P:polysaccharide biosynthetic process"/>
    <property type="evidence" value="ECO:0007669"/>
    <property type="project" value="TreeGrafter"/>
</dbReference>
<dbReference type="SUPFAM" id="SSF53383">
    <property type="entry name" value="PLP-dependent transferases"/>
    <property type="match status" value="1"/>
</dbReference>
<evidence type="ECO:0000256" key="2">
    <source>
        <dbReference type="PIRSR" id="PIRSR000390-1"/>
    </source>
</evidence>
<dbReference type="AlphaFoldDB" id="A0A5B9QHW2"/>
<sequence>MIRLAIPAIDQDEIDAVTAVLRSGYLVQGPKVAEFESALAQLVGVQHAVAVSSGTSALHLALVALGIGPGDIVITTAYSWPATANVIELCGAETRFVDICLDDFNIDVVQLEAECERLQADPNTSDRIKAIMPVHAFGMPANMGEIVKIAAKYGLNVVEDAACALGASWAGKPCGSWGAMGCFSFHPRKAITTGEGGVITTNDTALANRLKTLRNHGLSPTASTPDFIAAGFNYRLTDIGAAIGLAQLGKLETLLARRREKVACYTELLKEANVLPPKEQAQAKSVFQSYVIKIADDNVNKHIIEMLRERGVESTIGTYHVPMIRYFREKYAIQTGDFPVADIAMQSALTLPLHHELTVDDQRFVVEQLLSSITAVVSE</sequence>
<evidence type="ECO:0000313" key="5">
    <source>
        <dbReference type="EMBL" id="QEG38648.1"/>
    </source>
</evidence>
<dbReference type="Proteomes" id="UP000325286">
    <property type="component" value="Chromosome"/>
</dbReference>
<evidence type="ECO:0000313" key="6">
    <source>
        <dbReference type="Proteomes" id="UP000325286"/>
    </source>
</evidence>
<evidence type="ECO:0000256" key="3">
    <source>
        <dbReference type="PIRSR" id="PIRSR000390-2"/>
    </source>
</evidence>
<dbReference type="PANTHER" id="PTHR30244">
    <property type="entry name" value="TRANSAMINASE"/>
    <property type="match status" value="1"/>
</dbReference>
<dbReference type="OrthoDB" id="9810913at2"/>
<dbReference type="GO" id="GO:0030170">
    <property type="term" value="F:pyridoxal phosphate binding"/>
    <property type="evidence" value="ECO:0007669"/>
    <property type="project" value="TreeGrafter"/>
</dbReference>
<dbReference type="PANTHER" id="PTHR30244:SF34">
    <property type="entry name" value="DTDP-4-AMINO-4,6-DIDEOXYGALACTOSE TRANSAMINASE"/>
    <property type="match status" value="1"/>
</dbReference>
<evidence type="ECO:0000256" key="1">
    <source>
        <dbReference type="ARBA" id="ARBA00037999"/>
    </source>
</evidence>
<dbReference type="InterPro" id="IPR015424">
    <property type="entry name" value="PyrdxlP-dep_Trfase"/>
</dbReference>
<dbReference type="InterPro" id="IPR015421">
    <property type="entry name" value="PyrdxlP-dep_Trfase_major"/>
</dbReference>
<organism evidence="5 6">
    <name type="scientific">Roseimaritima ulvae</name>
    <dbReference type="NCBI Taxonomy" id="980254"/>
    <lineage>
        <taxon>Bacteria</taxon>
        <taxon>Pseudomonadati</taxon>
        <taxon>Planctomycetota</taxon>
        <taxon>Planctomycetia</taxon>
        <taxon>Pirellulales</taxon>
        <taxon>Pirellulaceae</taxon>
        <taxon>Roseimaritima</taxon>
    </lineage>
</organism>
<accession>A0A5B9QHW2</accession>
<protein>
    <submittedName>
        <fullName evidence="5">UDP-4-amino-4-deoxy-L-arabinose--oxoglutarate aminotransferase</fullName>
        <ecNumber evidence="5">2.6.1.87</ecNumber>
    </submittedName>
</protein>
<feature type="active site" description="Proton acceptor" evidence="2">
    <location>
        <position position="189"/>
    </location>
</feature>
<dbReference type="Pfam" id="PF01041">
    <property type="entry name" value="DegT_DnrJ_EryC1"/>
    <property type="match status" value="1"/>
</dbReference>
<dbReference type="Gene3D" id="3.40.640.10">
    <property type="entry name" value="Type I PLP-dependent aspartate aminotransferase-like (Major domain)"/>
    <property type="match status" value="1"/>
</dbReference>
<dbReference type="CDD" id="cd00616">
    <property type="entry name" value="AHBA_syn"/>
    <property type="match status" value="1"/>
</dbReference>
<dbReference type="GO" id="GO:0099620">
    <property type="term" value="F:UDP-4-amino-4-deoxy-L-arabinose aminotransferase"/>
    <property type="evidence" value="ECO:0007669"/>
    <property type="project" value="UniProtKB-EC"/>
</dbReference>
<comment type="similarity">
    <text evidence="1 4">Belongs to the DegT/DnrJ/EryC1 family.</text>
</comment>
<dbReference type="RefSeq" id="WP_068142734.1">
    <property type="nucleotide sequence ID" value="NZ_CP042914.1"/>
</dbReference>
<feature type="modified residue" description="N6-(pyridoxal phosphate)lysine" evidence="3">
    <location>
        <position position="189"/>
    </location>
</feature>